<feature type="transmembrane region" description="Helical" evidence="2">
    <location>
        <begin position="241"/>
        <end position="266"/>
    </location>
</feature>
<dbReference type="AlphaFoldDB" id="A0AA35X796"/>
<feature type="region of interest" description="Disordered" evidence="1">
    <location>
        <begin position="315"/>
        <end position="381"/>
    </location>
</feature>
<feature type="transmembrane region" description="Helical" evidence="2">
    <location>
        <begin position="278"/>
        <end position="298"/>
    </location>
</feature>
<feature type="non-terminal residue" evidence="3">
    <location>
        <position position="381"/>
    </location>
</feature>
<keyword evidence="2" id="KW-1133">Transmembrane helix</keyword>
<organism evidence="3 4">
    <name type="scientific">Geodia barretti</name>
    <name type="common">Barrett's horny sponge</name>
    <dbReference type="NCBI Taxonomy" id="519541"/>
    <lineage>
        <taxon>Eukaryota</taxon>
        <taxon>Metazoa</taxon>
        <taxon>Porifera</taxon>
        <taxon>Demospongiae</taxon>
        <taxon>Heteroscleromorpha</taxon>
        <taxon>Tetractinellida</taxon>
        <taxon>Astrophorina</taxon>
        <taxon>Geodiidae</taxon>
        <taxon>Geodia</taxon>
    </lineage>
</organism>
<evidence type="ECO:0008006" key="5">
    <source>
        <dbReference type="Google" id="ProtNLM"/>
    </source>
</evidence>
<proteinExistence type="predicted"/>
<sequence>MAELGQQYEFLDPSLAGDYECGICHHVPSDPHQAQCCGATYCNACARGTETACSNCGAPSPVLTEDKAQRQKINKLKIRCLHCRWNGELGDYHTHRHSDLPPAGGGGAAASLSEADAHAQEREYHEWDLQTPSRGRDEEEEEQDSSERHPLIELQPLAAEDQDKDMDDGQDESSDYNSTSTPSFFTANLATNRRKCIFWSGVVTVTLWFALTVAASVVAVLEIFGRIKEEDISDVFPDCGYSYTFLVGVLAVQFLVAVCALGWYLCCCKCANKRKVRIVCVSMLCFLTVAYAVCVVGFSSSVFVNERSGDVSNESAITSASGSGSGSSGSGSGSSGSGSGSSGSGSGSSGSGSSGGGSGSSGSGSGSSGSGSGSSGSGSSG</sequence>
<gene>
    <name evidence="3" type="ORF">GBAR_LOCUS26533</name>
</gene>
<evidence type="ECO:0000256" key="2">
    <source>
        <dbReference type="SAM" id="Phobius"/>
    </source>
</evidence>
<dbReference type="Gene3D" id="3.30.40.10">
    <property type="entry name" value="Zinc/RING finger domain, C3HC4 (zinc finger)"/>
    <property type="match status" value="1"/>
</dbReference>
<dbReference type="EMBL" id="CASHTH010003692">
    <property type="protein sequence ID" value="CAI8048023.1"/>
    <property type="molecule type" value="Genomic_DNA"/>
</dbReference>
<evidence type="ECO:0000313" key="3">
    <source>
        <dbReference type="EMBL" id="CAI8048023.1"/>
    </source>
</evidence>
<keyword evidence="2" id="KW-0472">Membrane</keyword>
<feature type="transmembrane region" description="Helical" evidence="2">
    <location>
        <begin position="197"/>
        <end position="221"/>
    </location>
</feature>
<keyword evidence="4" id="KW-1185">Reference proteome</keyword>
<feature type="region of interest" description="Disordered" evidence="1">
    <location>
        <begin position="96"/>
        <end position="179"/>
    </location>
</feature>
<reference evidence="3" key="1">
    <citation type="submission" date="2023-03" db="EMBL/GenBank/DDBJ databases">
        <authorList>
            <person name="Steffen K."/>
            <person name="Cardenas P."/>
        </authorList>
    </citation>
    <scope>NUCLEOTIDE SEQUENCE</scope>
</reference>
<feature type="compositionally biased region" description="Acidic residues" evidence="1">
    <location>
        <begin position="160"/>
        <end position="174"/>
    </location>
</feature>
<dbReference type="SUPFAM" id="SSF57850">
    <property type="entry name" value="RING/U-box"/>
    <property type="match status" value="1"/>
</dbReference>
<feature type="compositionally biased region" description="Gly residues" evidence="1">
    <location>
        <begin position="323"/>
        <end position="381"/>
    </location>
</feature>
<accession>A0AA35X796</accession>
<evidence type="ECO:0000256" key="1">
    <source>
        <dbReference type="SAM" id="MobiDB-lite"/>
    </source>
</evidence>
<dbReference type="InterPro" id="IPR013083">
    <property type="entry name" value="Znf_RING/FYVE/PHD"/>
</dbReference>
<comment type="caution">
    <text evidence="3">The sequence shown here is derived from an EMBL/GenBank/DDBJ whole genome shotgun (WGS) entry which is preliminary data.</text>
</comment>
<name>A0AA35X796_GEOBA</name>
<protein>
    <recommendedName>
        <fullName evidence="5">RING-type domain-containing protein</fullName>
    </recommendedName>
</protein>
<evidence type="ECO:0000313" key="4">
    <source>
        <dbReference type="Proteomes" id="UP001174909"/>
    </source>
</evidence>
<dbReference type="Proteomes" id="UP001174909">
    <property type="component" value="Unassembled WGS sequence"/>
</dbReference>
<keyword evidence="2" id="KW-0812">Transmembrane</keyword>
<feature type="compositionally biased region" description="Basic and acidic residues" evidence="1">
    <location>
        <begin position="115"/>
        <end position="128"/>
    </location>
</feature>